<keyword evidence="4" id="KW-1185">Reference proteome</keyword>
<dbReference type="Pfam" id="PF09331">
    <property type="entry name" value="DUF1985"/>
    <property type="match status" value="1"/>
</dbReference>
<evidence type="ECO:0000256" key="1">
    <source>
        <dbReference type="SAM" id="MobiDB-lite"/>
    </source>
</evidence>
<organism evidence="3 4">
    <name type="scientific">Brassica napus</name>
    <name type="common">Rape</name>
    <dbReference type="NCBI Taxonomy" id="3708"/>
    <lineage>
        <taxon>Eukaryota</taxon>
        <taxon>Viridiplantae</taxon>
        <taxon>Streptophyta</taxon>
        <taxon>Embryophyta</taxon>
        <taxon>Tracheophyta</taxon>
        <taxon>Spermatophyta</taxon>
        <taxon>Magnoliopsida</taxon>
        <taxon>eudicotyledons</taxon>
        <taxon>Gunneridae</taxon>
        <taxon>Pentapetalae</taxon>
        <taxon>rosids</taxon>
        <taxon>malvids</taxon>
        <taxon>Brassicales</taxon>
        <taxon>Brassicaceae</taxon>
        <taxon>Brassiceae</taxon>
        <taxon>Brassica</taxon>
    </lineage>
</organism>
<gene>
    <name evidence="3" type="ORF">HID58_043357</name>
</gene>
<dbReference type="Proteomes" id="UP000824890">
    <property type="component" value="Unassembled WGS sequence"/>
</dbReference>
<dbReference type="PANTHER" id="PTHR48449:SF2">
    <property type="entry name" value="UBIQUITIN-LIKE PROTEASE FAMILY PROFILE DOMAIN-CONTAINING PROTEIN"/>
    <property type="match status" value="1"/>
</dbReference>
<evidence type="ECO:0000259" key="2">
    <source>
        <dbReference type="Pfam" id="PF09331"/>
    </source>
</evidence>
<sequence>MMFAPREEPIVVRFLSYQFSRTINVIFNSLNGLFIWQDSGNNRYTGFIGRFAKYLISRHLKVNKKYEAWFRFAGKPIRFSLREFAIVIVLPCGKFPTKSKSKMKKNITNKPYWPTLFGKVELLKTSGLNLHATRLKMKIVKEHTKAIEDFVEFFSFLWGRLGFSTHISTIKERDEITLSQNTIIVKGFALTIQLNVINLDPTRPIVESTLVWSDELANKKFDNLLALIYQNPVYSNEMFKGGVTKIDVERMREEAKFHAREKKTKKPYLAKKKKTKKPQTSNPPPNVDASYITPMVLDKLKLLP</sequence>
<accession>A0ABQ8BGC9</accession>
<dbReference type="InterPro" id="IPR015410">
    <property type="entry name" value="DUF1985"/>
</dbReference>
<protein>
    <recommendedName>
        <fullName evidence="2">DUF1985 domain-containing protein</fullName>
    </recommendedName>
</protein>
<feature type="domain" description="DUF1985" evidence="2">
    <location>
        <begin position="56"/>
        <end position="125"/>
    </location>
</feature>
<feature type="region of interest" description="Disordered" evidence="1">
    <location>
        <begin position="257"/>
        <end position="290"/>
    </location>
</feature>
<evidence type="ECO:0000313" key="3">
    <source>
        <dbReference type="EMBL" id="KAH0903854.1"/>
    </source>
</evidence>
<proteinExistence type="predicted"/>
<feature type="compositionally biased region" description="Basic residues" evidence="1">
    <location>
        <begin position="259"/>
        <end position="277"/>
    </location>
</feature>
<comment type="caution">
    <text evidence="3">The sequence shown here is derived from an EMBL/GenBank/DDBJ whole genome shotgun (WGS) entry which is preliminary data.</text>
</comment>
<dbReference type="EMBL" id="JAGKQM010000011">
    <property type="protein sequence ID" value="KAH0903854.1"/>
    <property type="molecule type" value="Genomic_DNA"/>
</dbReference>
<dbReference type="PANTHER" id="PTHR48449">
    <property type="entry name" value="DUF1985 DOMAIN-CONTAINING PROTEIN"/>
    <property type="match status" value="1"/>
</dbReference>
<reference evidence="3 4" key="1">
    <citation type="submission" date="2021-05" db="EMBL/GenBank/DDBJ databases">
        <title>Genome Assembly of Synthetic Allotetraploid Brassica napus Reveals Homoeologous Exchanges between Subgenomes.</title>
        <authorList>
            <person name="Davis J.T."/>
        </authorList>
    </citation>
    <scope>NUCLEOTIDE SEQUENCE [LARGE SCALE GENOMIC DNA]</scope>
    <source>
        <strain evidence="4">cv. Da-Ae</strain>
        <tissue evidence="3">Seedling</tissue>
    </source>
</reference>
<evidence type="ECO:0000313" key="4">
    <source>
        <dbReference type="Proteomes" id="UP000824890"/>
    </source>
</evidence>
<name>A0ABQ8BGC9_BRANA</name>